<dbReference type="InterPro" id="IPR057240">
    <property type="entry name" value="ParB_dimer_C"/>
</dbReference>
<name>S3LTB4_9SPIR</name>
<dbReference type="Pfam" id="PF17762">
    <property type="entry name" value="HTH_ParB"/>
    <property type="match status" value="1"/>
</dbReference>
<evidence type="ECO:0000256" key="1">
    <source>
        <dbReference type="ARBA" id="ARBA00006295"/>
    </source>
</evidence>
<dbReference type="Proteomes" id="UP000014605">
    <property type="component" value="Unassembled WGS sequence"/>
</dbReference>
<keyword evidence="3" id="KW-0238">DNA-binding</keyword>
<dbReference type="SMART" id="SM00470">
    <property type="entry name" value="ParB"/>
    <property type="match status" value="1"/>
</dbReference>
<dbReference type="AlphaFoldDB" id="S3LTB4"/>
<dbReference type="GO" id="GO:0007059">
    <property type="term" value="P:chromosome segregation"/>
    <property type="evidence" value="ECO:0007669"/>
    <property type="project" value="UniProtKB-KW"/>
</dbReference>
<evidence type="ECO:0000256" key="2">
    <source>
        <dbReference type="ARBA" id="ARBA00022829"/>
    </source>
</evidence>
<dbReference type="Pfam" id="PF23552">
    <property type="entry name" value="ParB_C"/>
    <property type="match status" value="1"/>
</dbReference>
<dbReference type="GO" id="GO:0045881">
    <property type="term" value="P:positive regulation of sporulation resulting in formation of a cellular spore"/>
    <property type="evidence" value="ECO:0007669"/>
    <property type="project" value="TreeGrafter"/>
</dbReference>
<dbReference type="GO" id="GO:0003677">
    <property type="term" value="F:DNA binding"/>
    <property type="evidence" value="ECO:0007669"/>
    <property type="project" value="UniProtKB-KW"/>
</dbReference>
<feature type="region of interest" description="Disordered" evidence="4">
    <location>
        <begin position="88"/>
        <end position="112"/>
    </location>
</feature>
<evidence type="ECO:0000256" key="4">
    <source>
        <dbReference type="SAM" id="MobiDB-lite"/>
    </source>
</evidence>
<feature type="compositionally biased region" description="Low complexity" evidence="4">
    <location>
        <begin position="88"/>
        <end position="97"/>
    </location>
</feature>
<dbReference type="PANTHER" id="PTHR33375">
    <property type="entry name" value="CHROMOSOME-PARTITIONING PROTEIN PARB-RELATED"/>
    <property type="match status" value="1"/>
</dbReference>
<dbReference type="EMBL" id="ATFC01000002">
    <property type="protein sequence ID" value="EPF47702.1"/>
    <property type="molecule type" value="Genomic_DNA"/>
</dbReference>
<dbReference type="HOGENOM" id="CLU_023853_0_0_12"/>
<dbReference type="FunFam" id="1.10.10.2830:FF:000001">
    <property type="entry name" value="Chromosome partitioning protein ParB"/>
    <property type="match status" value="1"/>
</dbReference>
<feature type="compositionally biased region" description="Low complexity" evidence="4">
    <location>
        <begin position="51"/>
        <end position="72"/>
    </location>
</feature>
<comment type="caution">
    <text evidence="6">The sequence shown here is derived from an EMBL/GenBank/DDBJ whole genome shotgun (WGS) entry which is preliminary data.</text>
</comment>
<dbReference type="Gene3D" id="3.90.1530.30">
    <property type="match status" value="1"/>
</dbReference>
<comment type="similarity">
    <text evidence="1">Belongs to the ParB family.</text>
</comment>
<feature type="domain" description="ParB-like N-terminal" evidence="5">
    <location>
        <begin position="98"/>
        <end position="187"/>
    </location>
</feature>
<dbReference type="SUPFAM" id="SSF109709">
    <property type="entry name" value="KorB DNA-binding domain-like"/>
    <property type="match status" value="1"/>
</dbReference>
<evidence type="ECO:0000313" key="6">
    <source>
        <dbReference type="EMBL" id="EPF47702.1"/>
    </source>
</evidence>
<dbReference type="GO" id="GO:0005694">
    <property type="term" value="C:chromosome"/>
    <property type="evidence" value="ECO:0007669"/>
    <property type="project" value="TreeGrafter"/>
</dbReference>
<dbReference type="InterPro" id="IPR036086">
    <property type="entry name" value="ParB/Sulfiredoxin_sf"/>
</dbReference>
<dbReference type="InterPro" id="IPR050336">
    <property type="entry name" value="Chromosome_partition/occlusion"/>
</dbReference>
<sequence>MPKSALGKGLDSLIPPDITDLYSNEAVAQSADAQSNTAQPAGGYPNGGQAAGSQSAGGRPVSSQQGEAQAAAMQGTAMLASAAQAAGTQAPTAGSAPVELDPALLKPNPYQPRRTFNEESLQELAASIKEHGIIQPIIAEKDGENYYIIAGERRTRAALLAGLTRVPVIFREFENSKKLEIALIENIQRENLNPIEEAKAYQEIMQLSNLNQEETAKRVGKSRSAVANAMRLLQLPDRMQTALEKGAITAGHARAILSLINPADQTLLFTRITEHALSVREAEMQAAQLKSGSRTGQKKTEPQQAKQPDADDAQLAVKDIEQQFIDALGTKVEIKGNLEKGIVYISYFSQADLDALYNKIAAK</sequence>
<dbReference type="SUPFAM" id="SSF110849">
    <property type="entry name" value="ParB/Sulfiredoxin"/>
    <property type="match status" value="1"/>
</dbReference>
<feature type="region of interest" description="Disordered" evidence="4">
    <location>
        <begin position="25"/>
        <end position="72"/>
    </location>
</feature>
<accession>S3LTB4</accession>
<dbReference type="PANTHER" id="PTHR33375:SF1">
    <property type="entry name" value="CHROMOSOME-PARTITIONING PROTEIN PARB-RELATED"/>
    <property type="match status" value="1"/>
</dbReference>
<dbReference type="Pfam" id="PF02195">
    <property type="entry name" value="ParB_N"/>
    <property type="match status" value="1"/>
</dbReference>
<dbReference type="InterPro" id="IPR004437">
    <property type="entry name" value="ParB/RepB/Spo0J"/>
</dbReference>
<dbReference type="Gene3D" id="1.10.10.2830">
    <property type="match status" value="1"/>
</dbReference>
<keyword evidence="2" id="KW-0159">Chromosome partition</keyword>
<organism evidence="6 7">
    <name type="scientific">Treponema vincentii F0403</name>
    <dbReference type="NCBI Taxonomy" id="1125702"/>
    <lineage>
        <taxon>Bacteria</taxon>
        <taxon>Pseudomonadati</taxon>
        <taxon>Spirochaetota</taxon>
        <taxon>Spirochaetia</taxon>
        <taxon>Spirochaetales</taxon>
        <taxon>Treponemataceae</taxon>
        <taxon>Treponema</taxon>
    </lineage>
</organism>
<evidence type="ECO:0000256" key="3">
    <source>
        <dbReference type="ARBA" id="ARBA00023125"/>
    </source>
</evidence>
<dbReference type="CDD" id="cd16393">
    <property type="entry name" value="SPO0J_N"/>
    <property type="match status" value="1"/>
</dbReference>
<gene>
    <name evidence="6" type="ORF">HMPREF1222_00605</name>
</gene>
<keyword evidence="7" id="KW-1185">Reference proteome</keyword>
<dbReference type="InterPro" id="IPR041468">
    <property type="entry name" value="HTH_ParB/Spo0J"/>
</dbReference>
<feature type="region of interest" description="Disordered" evidence="4">
    <location>
        <begin position="285"/>
        <end position="312"/>
    </location>
</feature>
<dbReference type="NCBIfam" id="TIGR00180">
    <property type="entry name" value="parB_part"/>
    <property type="match status" value="1"/>
</dbReference>
<evidence type="ECO:0000259" key="5">
    <source>
        <dbReference type="SMART" id="SM00470"/>
    </source>
</evidence>
<dbReference type="FunFam" id="3.90.1530.30:FF:000001">
    <property type="entry name" value="Chromosome partitioning protein ParB"/>
    <property type="match status" value="1"/>
</dbReference>
<evidence type="ECO:0000313" key="7">
    <source>
        <dbReference type="Proteomes" id="UP000014605"/>
    </source>
</evidence>
<protein>
    <submittedName>
        <fullName evidence="6">ParB-like partition protein</fullName>
    </submittedName>
</protein>
<dbReference type="PATRIC" id="fig|1125702.3.peg.632"/>
<reference evidence="6 7" key="1">
    <citation type="submission" date="2013-04" db="EMBL/GenBank/DDBJ databases">
        <title>The Genome Sequence of Treponema vincentii F0403.</title>
        <authorList>
            <consortium name="The Broad Institute Genomics Platform"/>
            <person name="Earl A."/>
            <person name="Ward D."/>
            <person name="Feldgarden M."/>
            <person name="Gevers D."/>
            <person name="Leonetti C."/>
            <person name="Izard J."/>
            <person name="Walker B."/>
            <person name="Young S."/>
            <person name="Zeng Q."/>
            <person name="Gargeya S."/>
            <person name="Fitzgerald M."/>
            <person name="Haas B."/>
            <person name="Abouelleil A."/>
            <person name="Allen A.W."/>
            <person name="Alvarado L."/>
            <person name="Arachchi H.M."/>
            <person name="Berlin A.M."/>
            <person name="Chapman S.B."/>
            <person name="Gainer-Dewar J."/>
            <person name="Goldberg J."/>
            <person name="Griggs A."/>
            <person name="Gujja S."/>
            <person name="Hansen M."/>
            <person name="Howarth C."/>
            <person name="Imamovic A."/>
            <person name="Ireland A."/>
            <person name="Larimer J."/>
            <person name="McCowan C."/>
            <person name="Murphy C."/>
            <person name="Pearson M."/>
            <person name="Poon T.W."/>
            <person name="Priest M."/>
            <person name="Roberts A."/>
            <person name="Saif S."/>
            <person name="Shea T."/>
            <person name="Sisk P."/>
            <person name="Sykes S."/>
            <person name="Wortman J."/>
            <person name="Nusbaum C."/>
            <person name="Birren B."/>
        </authorList>
    </citation>
    <scope>NUCLEOTIDE SEQUENCE [LARGE SCALE GENOMIC DNA]</scope>
    <source>
        <strain evidence="6 7">F0403</strain>
    </source>
</reference>
<proteinExistence type="inferred from homology"/>
<dbReference type="InterPro" id="IPR003115">
    <property type="entry name" value="ParB_N"/>
</dbReference>